<dbReference type="Gene3D" id="3.60.130.10">
    <property type="entry name" value="Clavaminate synthase-like"/>
    <property type="match status" value="1"/>
</dbReference>
<comment type="similarity">
    <text evidence="1">Belongs to the TfdA dioxygenase family.</text>
</comment>
<dbReference type="AlphaFoldDB" id="A0A136PTT7"/>
<dbReference type="InterPro" id="IPR003819">
    <property type="entry name" value="TauD/TfdA-like"/>
</dbReference>
<comment type="caution">
    <text evidence="7">The sequence shown here is derived from an EMBL/GenBank/DDBJ whole genome shotgun (WGS) entry which is preliminary data.</text>
</comment>
<dbReference type="Proteomes" id="UP000070620">
    <property type="component" value="Unassembled WGS sequence"/>
</dbReference>
<dbReference type="OrthoDB" id="581608at2"/>
<keyword evidence="3 7" id="KW-0223">Dioxygenase</keyword>
<dbReference type="EMBL" id="LRQV01000039">
    <property type="protein sequence ID" value="KXK61536.1"/>
    <property type="molecule type" value="Genomic_DNA"/>
</dbReference>
<dbReference type="InterPro" id="IPR042098">
    <property type="entry name" value="TauD-like_sf"/>
</dbReference>
<protein>
    <submittedName>
        <fullName evidence="7">Taurine catabolism dioxygenase TauD</fullName>
    </submittedName>
</protein>
<evidence type="ECO:0000313" key="8">
    <source>
        <dbReference type="Proteomes" id="UP000070620"/>
    </source>
</evidence>
<reference evidence="7 8" key="1">
    <citation type="submission" date="2016-01" db="EMBL/GenBank/DDBJ databases">
        <title>Whole genome sequence and analysis of Micromonospora rosaria DSM 803, which can produce antibacterial substance rosamicin.</title>
        <authorList>
            <person name="Yang H."/>
            <person name="He X."/>
            <person name="Zhu D."/>
        </authorList>
    </citation>
    <scope>NUCLEOTIDE SEQUENCE [LARGE SCALE GENOMIC DNA]</scope>
    <source>
        <strain evidence="7 8">DSM 803</strain>
    </source>
</reference>
<keyword evidence="5" id="KW-0408">Iron</keyword>
<evidence type="ECO:0000313" key="7">
    <source>
        <dbReference type="EMBL" id="KXK61536.1"/>
    </source>
</evidence>
<sequence>MLELVPLAEGVGTEIRGIDVTGDISDREFDRIHQAWMDTAVLLFRDQKMTPEQHIAFTRRFGEVFAYTRSQFNDVEYPEILLLSNLTRDGKPIGSAYSGRVWHTDGHYLTTPPVGSMLYAIEVPPVGGDTWYANMYAAYEALPQRVKDRIENLRVVISRVQSRPYNYPDRPAPTEQERAEWVDVSHPVVRRHDVTGRKTLYVGGNVPWRIEGMSEEESAPLVTFLQEFSVQPQFTYCHKWRPGDIVLWDNRSAMHRATYYDHVAHRRLLHRTTIAAGRPAAA</sequence>
<keyword evidence="4" id="KW-0560">Oxidoreductase</keyword>
<dbReference type="PANTHER" id="PTHR30468:SF1">
    <property type="entry name" value="ALPHA-KETOGLUTARATE-DEPENDENT SULFONATE DIOXYGENASE"/>
    <property type="match status" value="1"/>
</dbReference>
<evidence type="ECO:0000256" key="4">
    <source>
        <dbReference type="ARBA" id="ARBA00023002"/>
    </source>
</evidence>
<evidence type="ECO:0000256" key="1">
    <source>
        <dbReference type="ARBA" id="ARBA00005896"/>
    </source>
</evidence>
<proteinExistence type="inferred from homology"/>
<dbReference type="GO" id="GO:0005737">
    <property type="term" value="C:cytoplasm"/>
    <property type="evidence" value="ECO:0007669"/>
    <property type="project" value="TreeGrafter"/>
</dbReference>
<organism evidence="7 8">
    <name type="scientific">Micromonospora rosaria</name>
    <dbReference type="NCBI Taxonomy" id="47874"/>
    <lineage>
        <taxon>Bacteria</taxon>
        <taxon>Bacillati</taxon>
        <taxon>Actinomycetota</taxon>
        <taxon>Actinomycetes</taxon>
        <taxon>Micromonosporales</taxon>
        <taxon>Micromonosporaceae</taxon>
        <taxon>Micromonospora</taxon>
    </lineage>
</organism>
<name>A0A136PTT7_9ACTN</name>
<feature type="domain" description="TauD/TfdA-like" evidence="6">
    <location>
        <begin position="6"/>
        <end position="273"/>
    </location>
</feature>
<evidence type="ECO:0000256" key="3">
    <source>
        <dbReference type="ARBA" id="ARBA00022964"/>
    </source>
</evidence>
<dbReference type="InterPro" id="IPR051323">
    <property type="entry name" value="AtsK-like"/>
</dbReference>
<dbReference type="GO" id="GO:0046872">
    <property type="term" value="F:metal ion binding"/>
    <property type="evidence" value="ECO:0007669"/>
    <property type="project" value="UniProtKB-KW"/>
</dbReference>
<keyword evidence="8" id="KW-1185">Reference proteome</keyword>
<evidence type="ECO:0000256" key="5">
    <source>
        <dbReference type="ARBA" id="ARBA00023004"/>
    </source>
</evidence>
<keyword evidence="2" id="KW-0479">Metal-binding</keyword>
<evidence type="ECO:0000256" key="2">
    <source>
        <dbReference type="ARBA" id="ARBA00022723"/>
    </source>
</evidence>
<dbReference type="GO" id="GO:0000908">
    <property type="term" value="F:taurine dioxygenase activity"/>
    <property type="evidence" value="ECO:0007669"/>
    <property type="project" value="TreeGrafter"/>
</dbReference>
<dbReference type="SUPFAM" id="SSF51197">
    <property type="entry name" value="Clavaminate synthase-like"/>
    <property type="match status" value="1"/>
</dbReference>
<dbReference type="PANTHER" id="PTHR30468">
    <property type="entry name" value="ALPHA-KETOGLUTARATE-DEPENDENT SULFONATE DIOXYGENASE"/>
    <property type="match status" value="1"/>
</dbReference>
<dbReference type="RefSeq" id="WP_067364921.1">
    <property type="nucleotide sequence ID" value="NZ_JBIUBN010000013.1"/>
</dbReference>
<accession>A0A136PTT7</accession>
<gene>
    <name evidence="7" type="ORF">AWW66_13195</name>
</gene>
<dbReference type="Pfam" id="PF02668">
    <property type="entry name" value="TauD"/>
    <property type="match status" value="1"/>
</dbReference>
<evidence type="ECO:0000259" key="6">
    <source>
        <dbReference type="Pfam" id="PF02668"/>
    </source>
</evidence>
<dbReference type="GO" id="GO:0006790">
    <property type="term" value="P:sulfur compound metabolic process"/>
    <property type="evidence" value="ECO:0007669"/>
    <property type="project" value="TreeGrafter"/>
</dbReference>